<gene>
    <name evidence="6" type="ORF">MM239_01630</name>
</gene>
<dbReference type="PANTHER" id="PTHR31339">
    <property type="entry name" value="PECTIN LYASE-RELATED"/>
    <property type="match status" value="1"/>
</dbReference>
<comment type="similarity">
    <text evidence="1 4">Belongs to the glycosyl hydrolase 28 family.</text>
</comment>
<dbReference type="InterPro" id="IPR006626">
    <property type="entry name" value="PbH1"/>
</dbReference>
<reference evidence="6" key="1">
    <citation type="submission" date="2022-03" db="EMBL/GenBank/DDBJ databases">
        <title>De novo assembled genomes of Belliella spp. (Cyclobacteriaceae) strains.</title>
        <authorList>
            <person name="Szabo A."/>
            <person name="Korponai K."/>
            <person name="Felfoldi T."/>
        </authorList>
    </citation>
    <scope>NUCLEOTIDE SEQUENCE</scope>
    <source>
        <strain evidence="6">DSM 111904</strain>
    </source>
</reference>
<feature type="chain" id="PRO_5045169337" evidence="5">
    <location>
        <begin position="21"/>
        <end position="525"/>
    </location>
</feature>
<accession>A0ABS9UVB9</accession>
<keyword evidence="3 4" id="KW-0326">Glycosidase</keyword>
<dbReference type="SUPFAM" id="SSF51126">
    <property type="entry name" value="Pectin lyase-like"/>
    <property type="match status" value="2"/>
</dbReference>
<evidence type="ECO:0000313" key="6">
    <source>
        <dbReference type="EMBL" id="MCH7408081.1"/>
    </source>
</evidence>
<dbReference type="SMART" id="SM00710">
    <property type="entry name" value="PbH1"/>
    <property type="match status" value="5"/>
</dbReference>
<dbReference type="RefSeq" id="WP_241346037.1">
    <property type="nucleotide sequence ID" value="NZ_JAKZGP010000002.1"/>
</dbReference>
<comment type="caution">
    <text evidence="6">The sequence shown here is derived from an EMBL/GenBank/DDBJ whole genome shotgun (WGS) entry which is preliminary data.</text>
</comment>
<dbReference type="EMBL" id="JAKZGP010000002">
    <property type="protein sequence ID" value="MCH7408081.1"/>
    <property type="molecule type" value="Genomic_DNA"/>
</dbReference>
<keyword evidence="2 4" id="KW-0378">Hydrolase</keyword>
<keyword evidence="5" id="KW-0732">Signal</keyword>
<evidence type="ECO:0000256" key="1">
    <source>
        <dbReference type="ARBA" id="ARBA00008834"/>
    </source>
</evidence>
<dbReference type="Gene3D" id="2.160.20.10">
    <property type="entry name" value="Single-stranded right-handed beta-helix, Pectin lyase-like"/>
    <property type="match status" value="1"/>
</dbReference>
<proteinExistence type="inferred from homology"/>
<dbReference type="PROSITE" id="PS00502">
    <property type="entry name" value="POLYGALACTURONASE"/>
    <property type="match status" value="1"/>
</dbReference>
<dbReference type="InterPro" id="IPR011050">
    <property type="entry name" value="Pectin_lyase_fold/virulence"/>
</dbReference>
<evidence type="ECO:0000313" key="7">
    <source>
        <dbReference type="Proteomes" id="UP001165489"/>
    </source>
</evidence>
<name>A0ABS9UVB9_9BACT</name>
<evidence type="ECO:0000256" key="4">
    <source>
        <dbReference type="RuleBase" id="RU361169"/>
    </source>
</evidence>
<feature type="signal peptide" evidence="5">
    <location>
        <begin position="1"/>
        <end position="20"/>
    </location>
</feature>
<dbReference type="Proteomes" id="UP001165489">
    <property type="component" value="Unassembled WGS sequence"/>
</dbReference>
<evidence type="ECO:0000256" key="3">
    <source>
        <dbReference type="ARBA" id="ARBA00023295"/>
    </source>
</evidence>
<dbReference type="PANTHER" id="PTHR31339:SF9">
    <property type="entry name" value="PLASMIN AND FIBRONECTIN-BINDING PROTEIN A"/>
    <property type="match status" value="1"/>
</dbReference>
<dbReference type="GO" id="GO:0016787">
    <property type="term" value="F:hydrolase activity"/>
    <property type="evidence" value="ECO:0007669"/>
    <property type="project" value="UniProtKB-KW"/>
</dbReference>
<dbReference type="InterPro" id="IPR051801">
    <property type="entry name" value="GH28_Enzymes"/>
</dbReference>
<evidence type="ECO:0000256" key="5">
    <source>
        <dbReference type="SAM" id="SignalP"/>
    </source>
</evidence>
<sequence length="525" mass="58816">MLTRILFVFMFCIASHISYAMDLEGWIDVTRHGVSQKGEISTKQIQKIIDDTSAQGGGTIYFPAGEYLTGAIHLKSNINLHLDAGALLKFSTDLEEYLPFVKMRWEGTVMQNFSPLIYAYQAENISITGRGKIDGQGKAWWEEMYRIRYPKEELPLNKYQILWDELNPDLKTEPYYQGTIGMKFFRPPLIQVFECKNIKIEGLTIVNSPFWTVNPAFSEDIKISGLTIINPPSPNTDGINPTSCKNVHISDCHISVGDDCITIKSGRDIDGRKYATATENVTITNCTMLSGHGGVVIGSEVSGDIRKVTISNCIFDGTDRGIRIKSARGRGGIVEEIRVSNIVMNNIQKEAIVLDLFYDKESKKEPISERTPIFRNIHIANVTGTDVNVAGSVHGISEMPIDNISFSNINMEAKNGFSVHTAKNVEFHDVQISTTTGSSFIFEDVENLIVDNVKTRDPLQNTAVVKLKNVSNALLHNNFQMIASDLFFQIEGERSSKIFMKNNTLTNVRKPIEEAKDLKRKTVRQ</sequence>
<dbReference type="Pfam" id="PF00295">
    <property type="entry name" value="Glyco_hydro_28"/>
    <property type="match status" value="1"/>
</dbReference>
<dbReference type="InterPro" id="IPR012334">
    <property type="entry name" value="Pectin_lyas_fold"/>
</dbReference>
<evidence type="ECO:0000256" key="2">
    <source>
        <dbReference type="ARBA" id="ARBA00022801"/>
    </source>
</evidence>
<protein>
    <submittedName>
        <fullName evidence="6">Glycoside hydrolase family 28 protein</fullName>
    </submittedName>
</protein>
<keyword evidence="7" id="KW-1185">Reference proteome</keyword>
<dbReference type="InterPro" id="IPR000743">
    <property type="entry name" value="Glyco_hydro_28"/>
</dbReference>
<organism evidence="6 7">
    <name type="scientific">Belliella filtrata</name>
    <dbReference type="NCBI Taxonomy" id="2923435"/>
    <lineage>
        <taxon>Bacteria</taxon>
        <taxon>Pseudomonadati</taxon>
        <taxon>Bacteroidota</taxon>
        <taxon>Cytophagia</taxon>
        <taxon>Cytophagales</taxon>
        <taxon>Cyclobacteriaceae</taxon>
        <taxon>Belliella</taxon>
    </lineage>
</organism>